<evidence type="ECO:0000313" key="2">
    <source>
        <dbReference type="EMBL" id="GAA1966434.1"/>
    </source>
</evidence>
<proteinExistence type="predicted"/>
<dbReference type="PANTHER" id="PTHR42951:SF4">
    <property type="entry name" value="ACYL-COENZYME A THIOESTERASE MBLAC2"/>
    <property type="match status" value="1"/>
</dbReference>
<gene>
    <name evidence="2" type="ORF">GCM10009717_36640</name>
</gene>
<dbReference type="Pfam" id="PF00753">
    <property type="entry name" value="Lactamase_B"/>
    <property type="match status" value="1"/>
</dbReference>
<protein>
    <submittedName>
        <fullName evidence="2">MBL fold metallo-hydrolase</fullName>
    </submittedName>
</protein>
<dbReference type="SMART" id="SM00849">
    <property type="entry name" value="Lactamase_B"/>
    <property type="match status" value="1"/>
</dbReference>
<dbReference type="Proteomes" id="UP001499954">
    <property type="component" value="Unassembled WGS sequence"/>
</dbReference>
<evidence type="ECO:0000313" key="3">
    <source>
        <dbReference type="Proteomes" id="UP001499954"/>
    </source>
</evidence>
<dbReference type="SUPFAM" id="SSF56281">
    <property type="entry name" value="Metallo-hydrolase/oxidoreductase"/>
    <property type="match status" value="1"/>
</dbReference>
<feature type="domain" description="Metallo-beta-lactamase" evidence="1">
    <location>
        <begin position="20"/>
        <end position="213"/>
    </location>
</feature>
<dbReference type="CDD" id="cd16282">
    <property type="entry name" value="metallo-hydrolase-like_MBL-fold"/>
    <property type="match status" value="1"/>
</dbReference>
<evidence type="ECO:0000259" key="1">
    <source>
        <dbReference type="SMART" id="SM00849"/>
    </source>
</evidence>
<dbReference type="InterPro" id="IPR050855">
    <property type="entry name" value="NDM-1-like"/>
</dbReference>
<comment type="caution">
    <text evidence="2">The sequence shown here is derived from an EMBL/GenBank/DDBJ whole genome shotgun (WGS) entry which is preliminary data.</text>
</comment>
<accession>A0ABP5CN56</accession>
<dbReference type="InterPro" id="IPR036866">
    <property type="entry name" value="RibonucZ/Hydroxyglut_hydro"/>
</dbReference>
<keyword evidence="3" id="KW-1185">Reference proteome</keyword>
<dbReference type="EMBL" id="BAAAMK010000011">
    <property type="protein sequence ID" value="GAA1966434.1"/>
    <property type="molecule type" value="Genomic_DNA"/>
</dbReference>
<name>A0ABP5CN56_9MICO</name>
<dbReference type="Gene3D" id="3.60.15.10">
    <property type="entry name" value="Ribonuclease Z/Hydroxyacylglutathione hydrolase-like"/>
    <property type="match status" value="1"/>
</dbReference>
<dbReference type="InterPro" id="IPR001279">
    <property type="entry name" value="Metallo-B-lactamas"/>
</dbReference>
<reference evidence="3" key="1">
    <citation type="journal article" date="2019" name="Int. J. Syst. Evol. Microbiol.">
        <title>The Global Catalogue of Microorganisms (GCM) 10K type strain sequencing project: providing services to taxonomists for standard genome sequencing and annotation.</title>
        <authorList>
            <consortium name="The Broad Institute Genomics Platform"/>
            <consortium name="The Broad Institute Genome Sequencing Center for Infectious Disease"/>
            <person name="Wu L."/>
            <person name="Ma J."/>
        </authorList>
    </citation>
    <scope>NUCLEOTIDE SEQUENCE [LARGE SCALE GENOMIC DNA]</scope>
    <source>
        <strain evidence="3">JCM 13584</strain>
    </source>
</reference>
<dbReference type="PANTHER" id="PTHR42951">
    <property type="entry name" value="METALLO-BETA-LACTAMASE DOMAIN-CONTAINING"/>
    <property type="match status" value="1"/>
</dbReference>
<dbReference type="RefSeq" id="WP_157414414.1">
    <property type="nucleotide sequence ID" value="NZ_BAAAMK010000011.1"/>
</dbReference>
<organism evidence="2 3">
    <name type="scientific">Agromyces allii</name>
    <dbReference type="NCBI Taxonomy" id="393607"/>
    <lineage>
        <taxon>Bacteria</taxon>
        <taxon>Bacillati</taxon>
        <taxon>Actinomycetota</taxon>
        <taxon>Actinomycetes</taxon>
        <taxon>Micrococcales</taxon>
        <taxon>Microbacteriaceae</taxon>
        <taxon>Agromyces</taxon>
    </lineage>
</organism>
<sequence>MPTWITVAEGVHQRRGGPFDLSVVVVEGADGLLVVDAGGDPSEGAEILADIRSRFDRPVLGLVNTHAHFDHTFGNQAFRSGVPDVAIHGHALIARHFERYEGPRVAAWRLDPSREPGRAWADVELVPPTHPIDAPVDLDLGGRAVRLLPQPPAHSDTDVVLFVPDVRVWVLGDLVEESGPPMYGSGSYPLTWPDVLEALAADMRDGDLVMPGHGAVVDRAFVARQAGVLRVIADRIAGAHAQGLPADEALAAHADWPLPPEGLTGAVERAYLALDGEPLEQGGTRDA</sequence>